<evidence type="ECO:0000256" key="2">
    <source>
        <dbReference type="ARBA" id="ARBA00022705"/>
    </source>
</evidence>
<dbReference type="Pfam" id="PF13481">
    <property type="entry name" value="AAA_25"/>
    <property type="match status" value="1"/>
</dbReference>
<dbReference type="SUPFAM" id="SSF52540">
    <property type="entry name" value="P-loop containing nucleoside triphosphate hydrolases"/>
    <property type="match status" value="1"/>
</dbReference>
<keyword evidence="6" id="KW-1185">Reference proteome</keyword>
<dbReference type="Proteomes" id="UP001500994">
    <property type="component" value="Unassembled WGS sequence"/>
</dbReference>
<dbReference type="InterPro" id="IPR007693">
    <property type="entry name" value="DNA_helicase_DnaB-like_N"/>
</dbReference>
<dbReference type="InterPro" id="IPR036185">
    <property type="entry name" value="DNA_heli_DnaB-like_N_sf"/>
</dbReference>
<dbReference type="InterPro" id="IPR003593">
    <property type="entry name" value="AAA+_ATPase"/>
</dbReference>
<sequence>MPHSTTPPMPASMSQPPHDVDAECAVLGACMHDSAAIDEVRPVLGDDAFYRPAHETIWRALLSLHSQGRPTDPIAVNDRLGELDALQRVGGPGYTHQLAGASPGISGAVYHAEIIRRKADLRRLSAAGLRTLQRAQEPGADPDVIRSGIESEIRAERERALASGHGRLSQFLTDGWHFVTATGAETEPLWGTPDKVAWGSGESLMIVGAPGVGKTTLAHQVVLARIGLRDTVLGMPVAPSKRVLYLAMDRPKQIAKAMARGIDAPDEPLLRERLAVWQGPLPATLDKEPDLLADLAAAHQADTIVIDSLKDAISTLVDDALAVAFNNARQRAIRNGVEIMELHHQRKATADAPRGQRPTLDRVYGSTWLTSGAGSVLFLSGDSGDPAVTLHHLKMCTGEIGPLQLLHDHTHGTTTVDPALDPSALLAAHPGGLTTRDLATLLTGETTPSRGAVEKARRELERLVKAGKATKAEGIAGGSGGGQQARYYTTVRHMSVVS</sequence>
<comment type="caution">
    <text evidence="5">The sequence shown here is derived from an EMBL/GenBank/DDBJ whole genome shotgun (WGS) entry which is preliminary data.</text>
</comment>
<dbReference type="SUPFAM" id="SSF48024">
    <property type="entry name" value="N-terminal domain of DnaB helicase"/>
    <property type="match status" value="1"/>
</dbReference>
<dbReference type="InterPro" id="IPR027417">
    <property type="entry name" value="P-loop_NTPase"/>
</dbReference>
<keyword evidence="1" id="KW-0639">Primosome</keyword>
<evidence type="ECO:0000256" key="3">
    <source>
        <dbReference type="ARBA" id="ARBA00023125"/>
    </source>
</evidence>
<dbReference type="Gene3D" id="1.10.860.10">
    <property type="entry name" value="DNAb Helicase, Chain A"/>
    <property type="match status" value="1"/>
</dbReference>
<keyword evidence="3" id="KW-0238">DNA-binding</keyword>
<dbReference type="PANTHER" id="PTHR30153">
    <property type="entry name" value="REPLICATIVE DNA HELICASE DNAB"/>
    <property type="match status" value="1"/>
</dbReference>
<dbReference type="Gene3D" id="3.40.50.300">
    <property type="entry name" value="P-loop containing nucleotide triphosphate hydrolases"/>
    <property type="match status" value="1"/>
</dbReference>
<name>A0ABN3RK42_9ACTN</name>
<evidence type="ECO:0000313" key="5">
    <source>
        <dbReference type="EMBL" id="GAA2654726.1"/>
    </source>
</evidence>
<accession>A0ABN3RK42</accession>
<reference evidence="5 6" key="1">
    <citation type="journal article" date="2019" name="Int. J. Syst. Evol. Microbiol.">
        <title>The Global Catalogue of Microorganisms (GCM) 10K type strain sequencing project: providing services to taxonomists for standard genome sequencing and annotation.</title>
        <authorList>
            <consortium name="The Broad Institute Genomics Platform"/>
            <consortium name="The Broad Institute Genome Sequencing Center for Infectious Disease"/>
            <person name="Wu L."/>
            <person name="Ma J."/>
        </authorList>
    </citation>
    <scope>NUCLEOTIDE SEQUENCE [LARGE SCALE GENOMIC DNA]</scope>
    <source>
        <strain evidence="5 6">JCM 16374</strain>
    </source>
</reference>
<feature type="domain" description="AAA+ ATPase" evidence="4">
    <location>
        <begin position="200"/>
        <end position="449"/>
    </location>
</feature>
<evidence type="ECO:0000256" key="1">
    <source>
        <dbReference type="ARBA" id="ARBA00022515"/>
    </source>
</evidence>
<organism evidence="5 6">
    <name type="scientific">Streptomyces lunalinharesii</name>
    <dbReference type="NCBI Taxonomy" id="333384"/>
    <lineage>
        <taxon>Bacteria</taxon>
        <taxon>Bacillati</taxon>
        <taxon>Actinomycetota</taxon>
        <taxon>Actinomycetes</taxon>
        <taxon>Kitasatosporales</taxon>
        <taxon>Streptomycetaceae</taxon>
        <taxon>Streptomyces</taxon>
    </lineage>
</organism>
<protein>
    <recommendedName>
        <fullName evidence="4">AAA+ ATPase domain-containing protein</fullName>
    </recommendedName>
</protein>
<proteinExistence type="predicted"/>
<dbReference type="InterPro" id="IPR016136">
    <property type="entry name" value="DNA_helicase_N/primase_C"/>
</dbReference>
<dbReference type="SMART" id="SM00382">
    <property type="entry name" value="AAA"/>
    <property type="match status" value="1"/>
</dbReference>
<keyword evidence="2" id="KW-0235">DNA replication</keyword>
<dbReference type="PANTHER" id="PTHR30153:SF2">
    <property type="entry name" value="REPLICATIVE DNA HELICASE"/>
    <property type="match status" value="1"/>
</dbReference>
<dbReference type="EMBL" id="BAAARK010000005">
    <property type="protein sequence ID" value="GAA2654726.1"/>
    <property type="molecule type" value="Genomic_DNA"/>
</dbReference>
<dbReference type="Pfam" id="PF00772">
    <property type="entry name" value="DnaB"/>
    <property type="match status" value="1"/>
</dbReference>
<gene>
    <name evidence="5" type="ORF">GCM10009864_19850</name>
</gene>
<evidence type="ECO:0000259" key="4">
    <source>
        <dbReference type="SMART" id="SM00382"/>
    </source>
</evidence>
<evidence type="ECO:0000313" key="6">
    <source>
        <dbReference type="Proteomes" id="UP001500994"/>
    </source>
</evidence>